<evidence type="ECO:0000313" key="4">
    <source>
        <dbReference type="Proteomes" id="UP001342314"/>
    </source>
</evidence>
<reference evidence="3 4" key="1">
    <citation type="submission" date="2021-12" db="EMBL/GenBank/DDBJ databases">
        <title>High titer production of polyol ester of fatty acids by Rhodotorula paludigena BS15 towards product separation-free biomass refinery.</title>
        <authorList>
            <person name="Mano J."/>
            <person name="Ono H."/>
            <person name="Tanaka T."/>
            <person name="Naito K."/>
            <person name="Sushida H."/>
            <person name="Ike M."/>
            <person name="Tokuyasu K."/>
            <person name="Kitaoka M."/>
        </authorList>
    </citation>
    <scope>NUCLEOTIDE SEQUENCE [LARGE SCALE GENOMIC DNA]</scope>
    <source>
        <strain evidence="3 4">BS15</strain>
    </source>
</reference>
<gene>
    <name evidence="3" type="ORF">Rhopal_004417-T1</name>
</gene>
<dbReference type="Proteomes" id="UP001342314">
    <property type="component" value="Unassembled WGS sequence"/>
</dbReference>
<evidence type="ECO:0000256" key="1">
    <source>
        <dbReference type="SAM" id="MobiDB-lite"/>
    </source>
</evidence>
<comment type="caution">
    <text evidence="3">The sequence shown here is derived from an EMBL/GenBank/DDBJ whole genome shotgun (WGS) entry which is preliminary data.</text>
</comment>
<dbReference type="AlphaFoldDB" id="A0AAV5GFR2"/>
<dbReference type="EMBL" id="BQKY01000008">
    <property type="protein sequence ID" value="GJN91396.1"/>
    <property type="molecule type" value="Genomic_DNA"/>
</dbReference>
<keyword evidence="2" id="KW-0732">Signal</keyword>
<accession>A0AAV5GFR2</accession>
<protein>
    <submittedName>
        <fullName evidence="3">Uncharacterized protein</fullName>
    </submittedName>
</protein>
<proteinExistence type="predicted"/>
<feature type="region of interest" description="Disordered" evidence="1">
    <location>
        <begin position="44"/>
        <end position="92"/>
    </location>
</feature>
<feature type="compositionally biased region" description="Basic and acidic residues" evidence="1">
    <location>
        <begin position="79"/>
        <end position="92"/>
    </location>
</feature>
<evidence type="ECO:0000256" key="2">
    <source>
        <dbReference type="SAM" id="SignalP"/>
    </source>
</evidence>
<name>A0AAV5GFR2_9BASI</name>
<organism evidence="3 4">
    <name type="scientific">Rhodotorula paludigena</name>
    <dbReference type="NCBI Taxonomy" id="86838"/>
    <lineage>
        <taxon>Eukaryota</taxon>
        <taxon>Fungi</taxon>
        <taxon>Dikarya</taxon>
        <taxon>Basidiomycota</taxon>
        <taxon>Pucciniomycotina</taxon>
        <taxon>Microbotryomycetes</taxon>
        <taxon>Sporidiobolales</taxon>
        <taxon>Sporidiobolaceae</taxon>
        <taxon>Rhodotorula</taxon>
    </lineage>
</organism>
<feature type="signal peptide" evidence="2">
    <location>
        <begin position="1"/>
        <end position="17"/>
    </location>
</feature>
<keyword evidence="4" id="KW-1185">Reference proteome</keyword>
<evidence type="ECO:0000313" key="3">
    <source>
        <dbReference type="EMBL" id="GJN91396.1"/>
    </source>
</evidence>
<sequence length="490" mass="52144">MLFKSTLLLGLAASAFAADVAKPVEARSVEKSANRMVKVKRSQADSVDTLAKRAPTPAEEASHLARRSGVNRQAKRHHGDLMNAKRHEAPSQEELTKREFGLIFQLQQLLRNAAPHLETTLGGVGGTVDSALTDVDKILKRDGSDNEKRDLGLILGLQRLLQNAAPNLQVTLAGLGGTVDSALTDVDKILKRDASDAEKRDLGLILQLQQLLRNAAPHLETTLGGVGGTVDSALTDVDKILKRDATAAPVNEKRDLGLILQLQQLLRNLAPNLQTTLGGVGGTVDSALGDVDKILKRDASDAEKRDLGLILQLQQLLRNLAPNLQTTLGGVGGTVDSALTDVDKILKRDASDAEKRDLGLILQLQQLLRNLAPNLQTTLGGVGGTVDSALTDVDKILKRDASDAEKRDLGLILQIQQLLRNAAPHLQTTLGGVGGTVDSALGDVDKILKRQINDNQILIGANLNQLLANLQRALAGLLGGQGLGALNLKE</sequence>
<feature type="chain" id="PRO_5043506822" evidence="2">
    <location>
        <begin position="18"/>
        <end position="490"/>
    </location>
</feature>